<organism evidence="2 3">
    <name type="scientific">Megasphaera hexanoica</name>
    <dbReference type="NCBI Taxonomy" id="1675036"/>
    <lineage>
        <taxon>Bacteria</taxon>
        <taxon>Bacillati</taxon>
        <taxon>Bacillota</taxon>
        <taxon>Negativicutes</taxon>
        <taxon>Veillonellales</taxon>
        <taxon>Veillonellaceae</taxon>
        <taxon>Megasphaera</taxon>
    </lineage>
</organism>
<sequence>MEIRIEVKGLDEAISRLDKVSAGTQLRLKDAMRTAVRDIQEQARKEHQFTTRTEEAERSIEGTTSFQKDSYSGTVGTTRLITIYLHQGTKRHLIRPKQKLALRWTAGGQFVFAKRVRHPGTKKDPFIFKAAAHEKRKVLSRFERAVRQAIGEAY</sequence>
<dbReference type="EMBL" id="JBIEKR010000012">
    <property type="protein sequence ID" value="MFG6273967.1"/>
    <property type="molecule type" value="Genomic_DNA"/>
</dbReference>
<gene>
    <name evidence="2" type="ORF">ACGTZG_12310</name>
</gene>
<proteinExistence type="predicted"/>
<dbReference type="InterPro" id="IPR010064">
    <property type="entry name" value="HK97-gp10_tail"/>
</dbReference>
<comment type="caution">
    <text evidence="2">The sequence shown here is derived from an EMBL/GenBank/DDBJ whole genome shotgun (WGS) entry which is preliminary data.</text>
</comment>
<dbReference type="NCBIfam" id="TIGR01725">
    <property type="entry name" value="phge_HK97_gp10"/>
    <property type="match status" value="1"/>
</dbReference>
<protein>
    <submittedName>
        <fullName evidence="2">HK97-gp10 family putative phage morphogenesis protein</fullName>
    </submittedName>
</protein>
<feature type="region of interest" description="Disordered" evidence="1">
    <location>
        <begin position="43"/>
        <end position="68"/>
    </location>
</feature>
<dbReference type="Proteomes" id="UP001605989">
    <property type="component" value="Unassembled WGS sequence"/>
</dbReference>
<evidence type="ECO:0000313" key="2">
    <source>
        <dbReference type="EMBL" id="MFG6273967.1"/>
    </source>
</evidence>
<keyword evidence="3" id="KW-1185">Reference proteome</keyword>
<name>A0ABW7DRG5_9FIRM</name>
<evidence type="ECO:0000256" key="1">
    <source>
        <dbReference type="SAM" id="MobiDB-lite"/>
    </source>
</evidence>
<accession>A0ABW7DRG5</accession>
<dbReference type="RefSeq" id="WP_113855550.1">
    <property type="nucleotide sequence ID" value="NZ_CP011940.1"/>
</dbReference>
<reference evidence="2 3" key="1">
    <citation type="submission" date="2024-10" db="EMBL/GenBank/DDBJ databases">
        <authorList>
            <person name="Sang B.-I."/>
            <person name="Prabhaharan D."/>
        </authorList>
    </citation>
    <scope>NUCLEOTIDE SEQUENCE [LARGE SCALE GENOMIC DNA]</scope>
    <source>
        <strain evidence="2 3">MH</strain>
    </source>
</reference>
<evidence type="ECO:0000313" key="3">
    <source>
        <dbReference type="Proteomes" id="UP001605989"/>
    </source>
</evidence>
<feature type="compositionally biased region" description="Basic and acidic residues" evidence="1">
    <location>
        <begin position="43"/>
        <end position="60"/>
    </location>
</feature>